<dbReference type="Proteomes" id="UP001235343">
    <property type="component" value="Unassembled WGS sequence"/>
</dbReference>
<dbReference type="EMBL" id="JASTZU010000043">
    <property type="protein sequence ID" value="MDL4841706.1"/>
    <property type="molecule type" value="Genomic_DNA"/>
</dbReference>
<proteinExistence type="predicted"/>
<comment type="caution">
    <text evidence="1">The sequence shown here is derived from an EMBL/GenBank/DDBJ whole genome shotgun (WGS) entry which is preliminary data.</text>
</comment>
<keyword evidence="2" id="KW-1185">Reference proteome</keyword>
<sequence length="62" mass="7278">VTEHIKKLYNHKKDYSIDAVFQRIKLNWRHSLKIQIDFLRAMYCCRSIPCPAGTANVLGWGE</sequence>
<gene>
    <name evidence="1" type="ORF">QQS35_14800</name>
</gene>
<organism evidence="1 2">
    <name type="scientific">Aquibacillus rhizosphaerae</name>
    <dbReference type="NCBI Taxonomy" id="3051431"/>
    <lineage>
        <taxon>Bacteria</taxon>
        <taxon>Bacillati</taxon>
        <taxon>Bacillota</taxon>
        <taxon>Bacilli</taxon>
        <taxon>Bacillales</taxon>
        <taxon>Bacillaceae</taxon>
        <taxon>Aquibacillus</taxon>
    </lineage>
</organism>
<protein>
    <submittedName>
        <fullName evidence="1">Uncharacterized protein</fullName>
    </submittedName>
</protein>
<reference evidence="1 2" key="1">
    <citation type="submission" date="2023-06" db="EMBL/GenBank/DDBJ databases">
        <title>Aquibacillus rhizosphaerae LR5S19.</title>
        <authorList>
            <person name="Sun J.-Q."/>
        </authorList>
    </citation>
    <scope>NUCLEOTIDE SEQUENCE [LARGE SCALE GENOMIC DNA]</scope>
    <source>
        <strain evidence="1 2">LR5S19</strain>
    </source>
</reference>
<accession>A0ABT7L769</accession>
<name>A0ABT7L769_9BACI</name>
<feature type="non-terminal residue" evidence="1">
    <location>
        <position position="1"/>
    </location>
</feature>
<evidence type="ECO:0000313" key="2">
    <source>
        <dbReference type="Proteomes" id="UP001235343"/>
    </source>
</evidence>
<evidence type="ECO:0000313" key="1">
    <source>
        <dbReference type="EMBL" id="MDL4841706.1"/>
    </source>
</evidence>